<evidence type="ECO:0000313" key="2">
    <source>
        <dbReference type="Proteomes" id="UP001054945"/>
    </source>
</evidence>
<name>A0AAV4MID9_CAEEX</name>
<reference evidence="1 2" key="1">
    <citation type="submission" date="2021-06" db="EMBL/GenBank/DDBJ databases">
        <title>Caerostris extrusa draft genome.</title>
        <authorList>
            <person name="Kono N."/>
            <person name="Arakawa K."/>
        </authorList>
    </citation>
    <scope>NUCLEOTIDE SEQUENCE [LARGE SCALE GENOMIC DNA]</scope>
</reference>
<accession>A0AAV4MID9</accession>
<evidence type="ECO:0000313" key="1">
    <source>
        <dbReference type="EMBL" id="GIX72151.1"/>
    </source>
</evidence>
<keyword evidence="2" id="KW-1185">Reference proteome</keyword>
<dbReference type="EMBL" id="BPLR01019824">
    <property type="protein sequence ID" value="GIX72151.1"/>
    <property type="molecule type" value="Genomic_DNA"/>
</dbReference>
<dbReference type="Proteomes" id="UP001054945">
    <property type="component" value="Unassembled WGS sequence"/>
</dbReference>
<protein>
    <submittedName>
        <fullName evidence="1">Uncharacterized protein</fullName>
    </submittedName>
</protein>
<comment type="caution">
    <text evidence="1">The sequence shown here is derived from an EMBL/GenBank/DDBJ whole genome shotgun (WGS) entry which is preliminary data.</text>
</comment>
<proteinExistence type="predicted"/>
<dbReference type="AlphaFoldDB" id="A0AAV4MID9"/>
<organism evidence="1 2">
    <name type="scientific">Caerostris extrusa</name>
    <name type="common">Bark spider</name>
    <name type="synonym">Caerostris bankana</name>
    <dbReference type="NCBI Taxonomy" id="172846"/>
    <lineage>
        <taxon>Eukaryota</taxon>
        <taxon>Metazoa</taxon>
        <taxon>Ecdysozoa</taxon>
        <taxon>Arthropoda</taxon>
        <taxon>Chelicerata</taxon>
        <taxon>Arachnida</taxon>
        <taxon>Araneae</taxon>
        <taxon>Araneomorphae</taxon>
        <taxon>Entelegynae</taxon>
        <taxon>Araneoidea</taxon>
        <taxon>Araneidae</taxon>
        <taxon>Caerostris</taxon>
    </lineage>
</organism>
<gene>
    <name evidence="1" type="ORF">CEXT_792791</name>
</gene>
<sequence length="207" mass="22660">MTGIRRKDKFSWGDLEAKLPGGSRNALVSAEEIWGLFIEISRIAFSQIVNSRVRNGHHLLLLQLMATTRAKKRVVDASGSFNEDRLGGGIVKWNFMACPKELSLGLLGIDGRRGGSITLIGEWLYHTHRNLCLAVSINQMPYNDPHLNMAPLAAAAALIKIFAGVMTSIREKKSSVEISEAYFPGEVQKSISFGGGDLGAIHRNISE</sequence>